<dbReference type="SUPFAM" id="SSF51735">
    <property type="entry name" value="NAD(P)-binding Rossmann-fold domains"/>
    <property type="match status" value="1"/>
</dbReference>
<evidence type="ECO:0000313" key="9">
    <source>
        <dbReference type="Proteomes" id="UP000198704"/>
    </source>
</evidence>
<dbReference type="Pfam" id="PF05199">
    <property type="entry name" value="GMC_oxred_C"/>
    <property type="match status" value="1"/>
</dbReference>
<evidence type="ECO:0000256" key="5">
    <source>
        <dbReference type="ARBA" id="ARBA00023002"/>
    </source>
</evidence>
<evidence type="ECO:0000259" key="6">
    <source>
        <dbReference type="Pfam" id="PF01370"/>
    </source>
</evidence>
<dbReference type="EMBL" id="FNHS01000018">
    <property type="protein sequence ID" value="SDO26666.1"/>
    <property type="molecule type" value="Genomic_DNA"/>
</dbReference>
<evidence type="ECO:0000256" key="4">
    <source>
        <dbReference type="ARBA" id="ARBA00022827"/>
    </source>
</evidence>
<dbReference type="PANTHER" id="PTHR42784:SF1">
    <property type="entry name" value="PYRANOSE 2-OXIDASE"/>
    <property type="match status" value="1"/>
</dbReference>
<feature type="domain" description="NAD-dependent epimerase/dehydratase" evidence="6">
    <location>
        <begin position="604"/>
        <end position="768"/>
    </location>
</feature>
<evidence type="ECO:0000256" key="3">
    <source>
        <dbReference type="ARBA" id="ARBA00022630"/>
    </source>
</evidence>
<comment type="similarity">
    <text evidence="2">Belongs to the GMC oxidoreductase family.</text>
</comment>
<evidence type="ECO:0000256" key="2">
    <source>
        <dbReference type="ARBA" id="ARBA00010790"/>
    </source>
</evidence>
<evidence type="ECO:0000313" key="8">
    <source>
        <dbReference type="EMBL" id="SDO26666.1"/>
    </source>
</evidence>
<keyword evidence="4" id="KW-0274">FAD</keyword>
<evidence type="ECO:0000256" key="1">
    <source>
        <dbReference type="ARBA" id="ARBA00001974"/>
    </source>
</evidence>
<evidence type="ECO:0000259" key="7">
    <source>
        <dbReference type="Pfam" id="PF05199"/>
    </source>
</evidence>
<dbReference type="Gene3D" id="3.50.50.60">
    <property type="entry name" value="FAD/NAD(P)-binding domain"/>
    <property type="match status" value="2"/>
</dbReference>
<comment type="cofactor">
    <cofactor evidence="1">
        <name>FAD</name>
        <dbReference type="ChEBI" id="CHEBI:57692"/>
    </cofactor>
</comment>
<keyword evidence="3" id="KW-0285">Flavoprotein</keyword>
<proteinExistence type="inferred from homology"/>
<keyword evidence="5" id="KW-0560">Oxidoreductase</keyword>
<dbReference type="Proteomes" id="UP000198704">
    <property type="component" value="Unassembled WGS sequence"/>
</dbReference>
<dbReference type="InterPro" id="IPR007867">
    <property type="entry name" value="GMC_OxRtase_C"/>
</dbReference>
<dbReference type="RefSeq" id="WP_091720801.1">
    <property type="nucleotide sequence ID" value="NZ_FNHS01000018.1"/>
</dbReference>
<dbReference type="InterPro" id="IPR036291">
    <property type="entry name" value="NAD(P)-bd_dom_sf"/>
</dbReference>
<feature type="domain" description="Glucose-methanol-choline oxidoreductase C-terminal" evidence="7">
    <location>
        <begin position="447"/>
        <end position="572"/>
    </location>
</feature>
<dbReference type="PANTHER" id="PTHR42784">
    <property type="entry name" value="PYRANOSE 2-OXIDASE"/>
    <property type="match status" value="1"/>
</dbReference>
<keyword evidence="9" id="KW-1185">Reference proteome</keyword>
<dbReference type="Pfam" id="PF01370">
    <property type="entry name" value="Epimerase"/>
    <property type="match status" value="1"/>
</dbReference>
<sequence length="919" mass="100092">MRFLDLENCPDGEIAQCGTFDLIVVGGGAAGLTIVRELLGQGLRIALVESGGFEQTERHEDLNAVEVSGDLLDPRLQNARRAFHGPQLKFWNEDTQRFGVRCRVLGGSTEGWAGKVAPFDEVDFETREWIADSGWPLARADLMPYLDRAAEHLDLGPLIADRGFWASAKIPEPGPIGRLQSFHPFFWQFARSRSHLTDVMRLGADFRSLRDSDVVVFLNATATSISVADQRVTGISVTPSLTGGKVFGLSAPHVVLSGGAIENARLLLVAKRQLGSVLGDAHDVIGRYLTDHPSVEIGSFKAEHRDAAAKILGFYPLQRNLRIYMYSHGLALRPERQRKLRLPNMAVFAVTQISEADPLVALARLGRGKSKNVIADLGLVLGNLHLVVTTLGRKLVNYRKIPLRLRRLIADAAVKIDANFVARDYQARGRGRKIDGLTIRLIGEQPPRPNNRVELSERCDRHGIPLARVCWSSDGELRAAIVRFAHLLSEDFAAAGLEGFELAPEVAGDPGRLLIHDMAHTAGTTRMGSDPKTSVVDVDCQLHDVAELYVAGASVFPTSGHANPTLMILALAIRLADHLRPRIAAARLEALTRDAPGAGERPLILVTGGTGNIGTEVVASLLAKGYRVRSTFRRRLPGTAGVDWVQVDFADPDLPQARLSALVDGVDGIINLAASLSDVGEMQVANVTTLSRLAEAARAAGIRYFCQASSIVVYGSPRTKLVDENSPVIDVNAPIEKQYFAENYMRHYARTKVLGEVLLRSFADVMRIDLCRIAVAQPPGFLDRSFQWPRARRLFSLYRNSHFIASRDVARALVHLTERALTTAGVGVEVYNVSDVNSPTYADHYRAAGRPTGFYLPVILDLLKGVVIGRTLQPRHPIGWFRVSGAKLQATGFTLGGQTDGSLAPSAITAPEARADPTA</sequence>
<accession>A0A1H0I5I3</accession>
<dbReference type="InterPro" id="IPR051473">
    <property type="entry name" value="P2Ox-like"/>
</dbReference>
<name>A0A1H0I5I3_9HYPH</name>
<dbReference type="Gene3D" id="3.40.50.720">
    <property type="entry name" value="NAD(P)-binding Rossmann-like Domain"/>
    <property type="match status" value="1"/>
</dbReference>
<reference evidence="9" key="1">
    <citation type="submission" date="2016-10" db="EMBL/GenBank/DDBJ databases">
        <authorList>
            <person name="Varghese N."/>
            <person name="Submissions S."/>
        </authorList>
    </citation>
    <scope>NUCLEOTIDE SEQUENCE [LARGE SCALE GENOMIC DNA]</scope>
    <source>
        <strain evidence="9">BL47</strain>
    </source>
</reference>
<protein>
    <submittedName>
        <fullName evidence="8">Choline dehydrogenase</fullName>
    </submittedName>
</protein>
<dbReference type="SUPFAM" id="SSF51905">
    <property type="entry name" value="FAD/NAD(P)-binding domain"/>
    <property type="match status" value="1"/>
</dbReference>
<dbReference type="STRING" id="582672.SAMN05216360_11818"/>
<dbReference type="InterPro" id="IPR001509">
    <property type="entry name" value="Epimerase_deHydtase"/>
</dbReference>
<dbReference type="OrthoDB" id="9798604at2"/>
<dbReference type="AlphaFoldDB" id="A0A1H0I5I3"/>
<gene>
    <name evidence="8" type="ORF">SAMN05216360_11818</name>
</gene>
<dbReference type="InterPro" id="IPR036188">
    <property type="entry name" value="FAD/NAD-bd_sf"/>
</dbReference>
<organism evidence="8 9">
    <name type="scientific">Methylobacterium phyllostachyos</name>
    <dbReference type="NCBI Taxonomy" id="582672"/>
    <lineage>
        <taxon>Bacteria</taxon>
        <taxon>Pseudomonadati</taxon>
        <taxon>Pseudomonadota</taxon>
        <taxon>Alphaproteobacteria</taxon>
        <taxon>Hyphomicrobiales</taxon>
        <taxon>Methylobacteriaceae</taxon>
        <taxon>Methylobacterium</taxon>
    </lineage>
</organism>
<dbReference type="GO" id="GO:0016614">
    <property type="term" value="F:oxidoreductase activity, acting on CH-OH group of donors"/>
    <property type="evidence" value="ECO:0007669"/>
    <property type="project" value="InterPro"/>
</dbReference>